<sequence length="376" mass="40171">MNQSRMNIELQSTLRKTGEVELRLVEQELAEPARDEIVVKLLATPFHPADMSLMFARADVATAKTVVCGDRSITKLQCSEGAAQAQSARRDLPMAVGMEGAGEVVAAGSDHAAQALIGRVVAIMGGGMYARYRIVRAADALVMPDGVVPSEAAAAHINPLTALGMIETMRIEGFSGLVHTAASSTVGQILCRLCDESKIPLVNIVRRSEQVDLLRSIGAEHVCDTSDPGFEDGLLRALQQTGATLAFDATGGGDLASRILALMERANAPQGGYHHYGSAVRKKVMIYGTLDPSPLMLLKNYGLAWEIGGYLVYHFMDRIGTEGVDRLKDKIAAGIKTTFAVNYSRTISLADACDPATLNEAGRRATGEKFLIDPSL</sequence>
<evidence type="ECO:0000313" key="3">
    <source>
        <dbReference type="EMBL" id="GGD77333.1"/>
    </source>
</evidence>
<protein>
    <submittedName>
        <fullName evidence="3">NADH oxidoreductase</fullName>
    </submittedName>
</protein>
<dbReference type="Proteomes" id="UP000612349">
    <property type="component" value="Unassembled WGS sequence"/>
</dbReference>
<proteinExistence type="predicted"/>
<dbReference type="RefSeq" id="WP_156521850.1">
    <property type="nucleotide sequence ID" value="NZ_BMIP01000007.1"/>
</dbReference>
<dbReference type="SUPFAM" id="SSF51735">
    <property type="entry name" value="NAD(P)-binding Rossmann-fold domains"/>
    <property type="match status" value="1"/>
</dbReference>
<dbReference type="InterPro" id="IPR036291">
    <property type="entry name" value="NAD(P)-bd_dom_sf"/>
</dbReference>
<evidence type="ECO:0000256" key="1">
    <source>
        <dbReference type="ARBA" id="ARBA00022857"/>
    </source>
</evidence>
<name>A0A916Z582_9SPHN</name>
<evidence type="ECO:0000256" key="2">
    <source>
        <dbReference type="ARBA" id="ARBA00023002"/>
    </source>
</evidence>
<dbReference type="OrthoDB" id="8629910at2"/>
<dbReference type="AlphaFoldDB" id="A0A916Z582"/>
<dbReference type="EMBL" id="BMIP01000007">
    <property type="protein sequence ID" value="GGD77333.1"/>
    <property type="molecule type" value="Genomic_DNA"/>
</dbReference>
<keyword evidence="1" id="KW-0521">NADP</keyword>
<accession>A0A916Z582</accession>
<dbReference type="InterPro" id="IPR011032">
    <property type="entry name" value="GroES-like_sf"/>
</dbReference>
<keyword evidence="4" id="KW-1185">Reference proteome</keyword>
<dbReference type="PANTHER" id="PTHR48106:SF18">
    <property type="entry name" value="QUINONE OXIDOREDUCTASE PIG3"/>
    <property type="match status" value="1"/>
</dbReference>
<gene>
    <name evidence="3" type="ORF">GCM10010990_28830</name>
</gene>
<dbReference type="GO" id="GO:0070402">
    <property type="term" value="F:NADPH binding"/>
    <property type="evidence" value="ECO:0007669"/>
    <property type="project" value="TreeGrafter"/>
</dbReference>
<reference evidence="3" key="1">
    <citation type="journal article" date="2014" name="Int. J. Syst. Evol. Microbiol.">
        <title>Complete genome sequence of Corynebacterium casei LMG S-19264T (=DSM 44701T), isolated from a smear-ripened cheese.</title>
        <authorList>
            <consortium name="US DOE Joint Genome Institute (JGI-PGF)"/>
            <person name="Walter F."/>
            <person name="Albersmeier A."/>
            <person name="Kalinowski J."/>
            <person name="Ruckert C."/>
        </authorList>
    </citation>
    <scope>NUCLEOTIDE SEQUENCE</scope>
    <source>
        <strain evidence="3">CGMCC 1.15360</strain>
    </source>
</reference>
<organism evidence="3 4">
    <name type="scientific">Croceicoccus mobilis</name>
    <dbReference type="NCBI Taxonomy" id="1703339"/>
    <lineage>
        <taxon>Bacteria</taxon>
        <taxon>Pseudomonadati</taxon>
        <taxon>Pseudomonadota</taxon>
        <taxon>Alphaproteobacteria</taxon>
        <taxon>Sphingomonadales</taxon>
        <taxon>Erythrobacteraceae</taxon>
        <taxon>Croceicoccus</taxon>
    </lineage>
</organism>
<dbReference type="Gene3D" id="3.40.50.720">
    <property type="entry name" value="NAD(P)-binding Rossmann-like Domain"/>
    <property type="match status" value="1"/>
</dbReference>
<dbReference type="GO" id="GO:0016651">
    <property type="term" value="F:oxidoreductase activity, acting on NAD(P)H"/>
    <property type="evidence" value="ECO:0007669"/>
    <property type="project" value="TreeGrafter"/>
</dbReference>
<dbReference type="SUPFAM" id="SSF50129">
    <property type="entry name" value="GroES-like"/>
    <property type="match status" value="1"/>
</dbReference>
<dbReference type="Gene3D" id="3.90.180.10">
    <property type="entry name" value="Medium-chain alcohol dehydrogenases, catalytic domain"/>
    <property type="match status" value="1"/>
</dbReference>
<keyword evidence="2" id="KW-0560">Oxidoreductase</keyword>
<comment type="caution">
    <text evidence="3">The sequence shown here is derived from an EMBL/GenBank/DDBJ whole genome shotgun (WGS) entry which is preliminary data.</text>
</comment>
<dbReference type="PANTHER" id="PTHR48106">
    <property type="entry name" value="QUINONE OXIDOREDUCTASE PIG3-RELATED"/>
    <property type="match status" value="1"/>
</dbReference>
<reference evidence="3" key="2">
    <citation type="submission" date="2020-09" db="EMBL/GenBank/DDBJ databases">
        <authorList>
            <person name="Sun Q."/>
            <person name="Zhou Y."/>
        </authorList>
    </citation>
    <scope>NUCLEOTIDE SEQUENCE</scope>
    <source>
        <strain evidence="3">CGMCC 1.15360</strain>
    </source>
</reference>
<evidence type="ECO:0000313" key="4">
    <source>
        <dbReference type="Proteomes" id="UP000612349"/>
    </source>
</evidence>